<dbReference type="Pfam" id="PF00905">
    <property type="entry name" value="Transpeptidase"/>
    <property type="match status" value="1"/>
</dbReference>
<dbReference type="SUPFAM" id="SSF54427">
    <property type="entry name" value="NTF2-like"/>
    <property type="match status" value="1"/>
</dbReference>
<dbReference type="Gene3D" id="3.40.710.10">
    <property type="entry name" value="DD-peptidase/beta-lactamase superfamily"/>
    <property type="match status" value="1"/>
</dbReference>
<feature type="domain" description="Penicillin-binding protein transpeptidase" evidence="4">
    <location>
        <begin position="380"/>
        <end position="684"/>
    </location>
</feature>
<dbReference type="Gene3D" id="3.90.1310.10">
    <property type="entry name" value="Penicillin-binding protein 2a (Domain 2)"/>
    <property type="match status" value="1"/>
</dbReference>
<dbReference type="GO" id="GO:0071555">
    <property type="term" value="P:cell wall organization"/>
    <property type="evidence" value="ECO:0007669"/>
    <property type="project" value="TreeGrafter"/>
</dbReference>
<proteinExistence type="inferred from homology"/>
<reference evidence="7" key="1">
    <citation type="journal article" date="2021" name="PeerJ">
        <title>Extensive microbial diversity within the chicken gut microbiome revealed by metagenomics and culture.</title>
        <authorList>
            <person name="Gilroy R."/>
            <person name="Ravi A."/>
            <person name="Getino M."/>
            <person name="Pursley I."/>
            <person name="Horton D.L."/>
            <person name="Alikhan N.F."/>
            <person name="Baker D."/>
            <person name="Gharbi K."/>
            <person name="Hall N."/>
            <person name="Watson M."/>
            <person name="Adriaenssens E.M."/>
            <person name="Foster-Nyarko E."/>
            <person name="Jarju S."/>
            <person name="Secka A."/>
            <person name="Antonio M."/>
            <person name="Oren A."/>
            <person name="Chaudhuri R.R."/>
            <person name="La Ragione R."/>
            <person name="Hildebrand F."/>
            <person name="Pallen M.J."/>
        </authorList>
    </citation>
    <scope>NUCLEOTIDE SEQUENCE</scope>
    <source>
        <strain evidence="7">CHK195-9823</strain>
    </source>
</reference>
<dbReference type="SUPFAM" id="SSF56601">
    <property type="entry name" value="beta-lactamase/transpeptidase-like"/>
    <property type="match status" value="1"/>
</dbReference>
<sequence length="704" mass="77177">MAKKKKRKKRNQKKKILILTAAGVLVLAAAGAAGFLLYQNVFSGSREDVLEEYMACIEKGDYEKLYTFLDSSSQELVSQEDFVTRNQNIYEGIEVSDIQLEIPKDQDRGKPLSYSVTMDTIGGEISYDNTTAFEREDGDWKIVWTDSMIFPSLGETDKVSVTTLEAKRGSIYDRNQNLLAGQGTVQSVGLVPGKMEVQPQEEIQAIGQILGISEDSINSSLDASWVQTDSFVPLKEMTQEQLDQPYTDAEGNQTGQTIQEALLSYAGILISETESRVYPYGESTAHLIGYIQPINAEELEELADKGYNAQSLIGRSGLESLYEDRLRAKDGHKISIIDADGNEKEALTMEPAQDGEDITLTIDVNWQTKLYEAYQEDESCSVVMNPKTGEVLALVSTPSYDSMDYILGLSQEQLDALNNDEAQPLYNRFRQAWVPGSSFKPVIGAIGLSTGTLTADEDLGASGLSWQKDSSWGDYYVTTLHEYSGAADLRNALVYSDNIYFAKAALQIGADTLAGQLDKLGFNQEIPFEISMTSSQYSNTEGIDTEIQLADSGYGQGQILVNSLHLACIYSAFFNEGNMIAPYLEYEEGKTASYWIEDAFTPEAAQTIYEDLKEVVSDPGGTGHDAASVSGVTLAGKTGTAEIKESQDDTEGTELGWFAVYNTGASDEDTVLMLNMVEDVKGRGGSGYVVDKDVEVWNQMAAAE</sequence>
<evidence type="ECO:0000256" key="2">
    <source>
        <dbReference type="ARBA" id="ARBA00007171"/>
    </source>
</evidence>
<dbReference type="Pfam" id="PF05223">
    <property type="entry name" value="MecA_N"/>
    <property type="match status" value="1"/>
</dbReference>
<dbReference type="GO" id="GO:0005886">
    <property type="term" value="C:plasma membrane"/>
    <property type="evidence" value="ECO:0007669"/>
    <property type="project" value="TreeGrafter"/>
</dbReference>
<dbReference type="InterPro" id="IPR007887">
    <property type="entry name" value="MecA_N"/>
</dbReference>
<dbReference type="InterPro" id="IPR036138">
    <property type="entry name" value="PBP_dimer_sf"/>
</dbReference>
<dbReference type="GO" id="GO:0046677">
    <property type="term" value="P:response to antibiotic"/>
    <property type="evidence" value="ECO:0007669"/>
    <property type="project" value="InterPro"/>
</dbReference>
<feature type="domain" description="NTF2-like N-terminal transpeptidase" evidence="6">
    <location>
        <begin position="48"/>
        <end position="157"/>
    </location>
</feature>
<dbReference type="AlphaFoldDB" id="A0A9D1TGE3"/>
<evidence type="ECO:0000259" key="4">
    <source>
        <dbReference type="Pfam" id="PF00905"/>
    </source>
</evidence>
<dbReference type="GO" id="GO:0008658">
    <property type="term" value="F:penicillin binding"/>
    <property type="evidence" value="ECO:0007669"/>
    <property type="project" value="InterPro"/>
</dbReference>
<keyword evidence="3" id="KW-0472">Membrane</keyword>
<organism evidence="7 8">
    <name type="scientific">Candidatus Blautia stercorigallinarum</name>
    <dbReference type="NCBI Taxonomy" id="2838501"/>
    <lineage>
        <taxon>Bacteria</taxon>
        <taxon>Bacillati</taxon>
        <taxon>Bacillota</taxon>
        <taxon>Clostridia</taxon>
        <taxon>Lachnospirales</taxon>
        <taxon>Lachnospiraceae</taxon>
        <taxon>Blautia</taxon>
    </lineage>
</organism>
<evidence type="ECO:0000313" key="8">
    <source>
        <dbReference type="Proteomes" id="UP000886814"/>
    </source>
</evidence>
<evidence type="ECO:0000256" key="3">
    <source>
        <dbReference type="ARBA" id="ARBA00023136"/>
    </source>
</evidence>
<dbReference type="Proteomes" id="UP000886814">
    <property type="component" value="Unassembled WGS sequence"/>
</dbReference>
<dbReference type="InterPro" id="IPR001460">
    <property type="entry name" value="PCN-bd_Tpept"/>
</dbReference>
<feature type="domain" description="Penicillin-binding protein dimerisation" evidence="5">
    <location>
        <begin position="164"/>
        <end position="345"/>
    </location>
</feature>
<reference evidence="7" key="2">
    <citation type="submission" date="2021-04" db="EMBL/GenBank/DDBJ databases">
        <authorList>
            <person name="Gilroy R."/>
        </authorList>
    </citation>
    <scope>NUCLEOTIDE SEQUENCE</scope>
    <source>
        <strain evidence="7">CHK195-9823</strain>
    </source>
</reference>
<gene>
    <name evidence="7" type="ORF">H9747_08075</name>
</gene>
<dbReference type="PANTHER" id="PTHR30627">
    <property type="entry name" value="PEPTIDOGLYCAN D,D-TRANSPEPTIDASE"/>
    <property type="match status" value="1"/>
</dbReference>
<evidence type="ECO:0000259" key="5">
    <source>
        <dbReference type="Pfam" id="PF03717"/>
    </source>
</evidence>
<evidence type="ECO:0000256" key="1">
    <source>
        <dbReference type="ARBA" id="ARBA00004370"/>
    </source>
</evidence>
<accession>A0A9D1TGE3</accession>
<dbReference type="InterPro" id="IPR005311">
    <property type="entry name" value="PBP_dimer"/>
</dbReference>
<dbReference type="Gene3D" id="3.10.450.100">
    <property type="entry name" value="NTF2-like, domain 1"/>
    <property type="match status" value="1"/>
</dbReference>
<comment type="subcellular location">
    <subcellularLocation>
        <location evidence="1">Membrane</location>
    </subcellularLocation>
</comment>
<evidence type="ECO:0000313" key="7">
    <source>
        <dbReference type="EMBL" id="HIV38941.1"/>
    </source>
</evidence>
<dbReference type="SUPFAM" id="SSF56519">
    <property type="entry name" value="Penicillin binding protein dimerisation domain"/>
    <property type="match status" value="1"/>
</dbReference>
<dbReference type="InterPro" id="IPR012338">
    <property type="entry name" value="Beta-lactam/transpept-like"/>
</dbReference>
<protein>
    <submittedName>
        <fullName evidence="7">Penicillin-binding transpeptidase domain-containing protein</fullName>
    </submittedName>
</protein>
<dbReference type="GO" id="GO:0071972">
    <property type="term" value="F:peptidoglycan L,D-transpeptidase activity"/>
    <property type="evidence" value="ECO:0007669"/>
    <property type="project" value="TreeGrafter"/>
</dbReference>
<dbReference type="InterPro" id="IPR050515">
    <property type="entry name" value="Beta-lactam/transpept"/>
</dbReference>
<name>A0A9D1TGE3_9FIRM</name>
<dbReference type="EMBL" id="DXIQ01000050">
    <property type="protein sequence ID" value="HIV38941.1"/>
    <property type="molecule type" value="Genomic_DNA"/>
</dbReference>
<comment type="caution">
    <text evidence="7">The sequence shown here is derived from an EMBL/GenBank/DDBJ whole genome shotgun (WGS) entry which is preliminary data.</text>
</comment>
<dbReference type="Gene3D" id="3.30.1390.30">
    <property type="entry name" value="Penicillin-binding protein 2a, domain 3"/>
    <property type="match status" value="1"/>
</dbReference>
<dbReference type="PANTHER" id="PTHR30627:SF25">
    <property type="entry name" value="PENICILLIN-BINDING PROTEIN 3"/>
    <property type="match status" value="1"/>
</dbReference>
<dbReference type="Pfam" id="PF03717">
    <property type="entry name" value="PBP_dimer"/>
    <property type="match status" value="1"/>
</dbReference>
<evidence type="ECO:0000259" key="6">
    <source>
        <dbReference type="Pfam" id="PF05223"/>
    </source>
</evidence>
<dbReference type="InterPro" id="IPR032710">
    <property type="entry name" value="NTF2-like_dom_sf"/>
</dbReference>
<comment type="similarity">
    <text evidence="2">Belongs to the transpeptidase family.</text>
</comment>